<dbReference type="Gene3D" id="3.10.100.10">
    <property type="entry name" value="Mannose-Binding Protein A, subunit A"/>
    <property type="match status" value="1"/>
</dbReference>
<sequence>MLTAVVFVIPTITILAQQDEEAPEMGFFVTSTGLGDGGNLGGLAGADAHCQSLANAVGSNRAWTAYLSTQGSGAVNAKDRIGSGPWANANGLIMATTVESLHYDNSNFNWEFALDENGSQFASRIDGDPDFTVHDILTGTQIDGTAFPTGQDQTCNNWTSNNAGSARVGHGDRYSFTTPGSPWNSSHGTPGCTQENLVSVGGAGLLYCFATD</sequence>
<dbReference type="SUPFAM" id="SSF56436">
    <property type="entry name" value="C-type lectin-like"/>
    <property type="match status" value="1"/>
</dbReference>
<protein>
    <recommendedName>
        <fullName evidence="3">Lectin</fullName>
    </recommendedName>
</protein>
<comment type="caution">
    <text evidence="1">The sequence shown here is derived from an EMBL/GenBank/DDBJ whole genome shotgun (WGS) entry which is preliminary data.</text>
</comment>
<dbReference type="InterPro" id="IPR016187">
    <property type="entry name" value="CTDL_fold"/>
</dbReference>
<dbReference type="Proteomes" id="UP000219329">
    <property type="component" value="Unassembled WGS sequence"/>
</dbReference>
<evidence type="ECO:0000313" key="1">
    <source>
        <dbReference type="EMBL" id="PDH33885.1"/>
    </source>
</evidence>
<dbReference type="EMBL" id="NTJZ01000006">
    <property type="protein sequence ID" value="PDH33885.1"/>
    <property type="molecule type" value="Genomic_DNA"/>
</dbReference>
<gene>
    <name evidence="1" type="ORF">CNF02_07320</name>
</gene>
<accession>A0A2A5WBH0</accession>
<evidence type="ECO:0000313" key="2">
    <source>
        <dbReference type="Proteomes" id="UP000219329"/>
    </source>
</evidence>
<dbReference type="InterPro" id="IPR016186">
    <property type="entry name" value="C-type_lectin-like/link_sf"/>
</dbReference>
<proteinExistence type="predicted"/>
<name>A0A2A5WBH0_9GAMM</name>
<evidence type="ECO:0008006" key="3">
    <source>
        <dbReference type="Google" id="ProtNLM"/>
    </source>
</evidence>
<organism evidence="1 2">
    <name type="scientific">OM182 bacterium MED-G28</name>
    <dbReference type="NCBI Taxonomy" id="1986256"/>
    <lineage>
        <taxon>Bacteria</taxon>
        <taxon>Pseudomonadati</taxon>
        <taxon>Pseudomonadota</taxon>
        <taxon>Gammaproteobacteria</taxon>
        <taxon>OMG group</taxon>
        <taxon>OM182 clade</taxon>
    </lineage>
</organism>
<dbReference type="AlphaFoldDB" id="A0A2A5WBH0"/>
<reference evidence="1 2" key="1">
    <citation type="submission" date="2017-08" db="EMBL/GenBank/DDBJ databases">
        <title>Fine stratification of microbial communities through a metagenomic profile of the photic zone.</title>
        <authorList>
            <person name="Haro-Moreno J.M."/>
            <person name="Lopez-Perez M."/>
            <person name="De La Torre J."/>
            <person name="Picazo A."/>
            <person name="Camacho A."/>
            <person name="Rodriguez-Valera F."/>
        </authorList>
    </citation>
    <scope>NUCLEOTIDE SEQUENCE [LARGE SCALE GENOMIC DNA]</scope>
    <source>
        <strain evidence="1">MED-G28</strain>
    </source>
</reference>